<dbReference type="GO" id="GO:0036431">
    <property type="term" value="F:dCMP kinase activity"/>
    <property type="evidence" value="ECO:0007669"/>
    <property type="project" value="InterPro"/>
</dbReference>
<dbReference type="InterPro" id="IPR003136">
    <property type="entry name" value="Cytidylate_kin"/>
</dbReference>
<reference evidence="10" key="1">
    <citation type="submission" date="2018-05" db="EMBL/GenBank/DDBJ databases">
        <authorList>
            <person name="Lanie J.A."/>
            <person name="Ng W.-L."/>
            <person name="Kazmierczak K.M."/>
            <person name="Andrzejewski T.M."/>
            <person name="Davidsen T.M."/>
            <person name="Wayne K.J."/>
            <person name="Tettelin H."/>
            <person name="Glass J.I."/>
            <person name="Rusch D."/>
            <person name="Podicherti R."/>
            <person name="Tsui H.-C.T."/>
            <person name="Winkler M.E."/>
        </authorList>
    </citation>
    <scope>NUCLEOTIDE SEQUENCE</scope>
</reference>
<dbReference type="EC" id="2.7.4.25" evidence="2"/>
<dbReference type="NCBIfam" id="TIGR00017">
    <property type="entry name" value="cmk"/>
    <property type="match status" value="1"/>
</dbReference>
<comment type="catalytic activity">
    <reaction evidence="8">
        <text>CMP + ATP = CDP + ADP</text>
        <dbReference type="Rhea" id="RHEA:11600"/>
        <dbReference type="ChEBI" id="CHEBI:30616"/>
        <dbReference type="ChEBI" id="CHEBI:58069"/>
        <dbReference type="ChEBI" id="CHEBI:60377"/>
        <dbReference type="ChEBI" id="CHEBI:456216"/>
        <dbReference type="EC" id="2.7.4.25"/>
    </reaction>
</comment>
<dbReference type="Pfam" id="PF02224">
    <property type="entry name" value="Cytidylate_kin"/>
    <property type="match status" value="1"/>
</dbReference>
<gene>
    <name evidence="10" type="ORF">METZ01_LOCUS26879</name>
</gene>
<evidence type="ECO:0000256" key="2">
    <source>
        <dbReference type="ARBA" id="ARBA00012906"/>
    </source>
</evidence>
<dbReference type="GO" id="GO:0005524">
    <property type="term" value="F:ATP binding"/>
    <property type="evidence" value="ECO:0007669"/>
    <property type="project" value="UniProtKB-KW"/>
</dbReference>
<evidence type="ECO:0000256" key="1">
    <source>
        <dbReference type="ARBA" id="ARBA00009427"/>
    </source>
</evidence>
<dbReference type="CDD" id="cd02020">
    <property type="entry name" value="CMPK"/>
    <property type="match status" value="1"/>
</dbReference>
<dbReference type="InterPro" id="IPR011994">
    <property type="entry name" value="Cytidylate_kinase_dom"/>
</dbReference>
<keyword evidence="6" id="KW-0067">ATP-binding</keyword>
<dbReference type="GO" id="GO:0006139">
    <property type="term" value="P:nucleobase-containing compound metabolic process"/>
    <property type="evidence" value="ECO:0007669"/>
    <property type="project" value="InterPro"/>
</dbReference>
<evidence type="ECO:0000256" key="8">
    <source>
        <dbReference type="ARBA" id="ARBA00048478"/>
    </source>
</evidence>
<evidence type="ECO:0000256" key="3">
    <source>
        <dbReference type="ARBA" id="ARBA00022679"/>
    </source>
</evidence>
<proteinExistence type="inferred from homology"/>
<sequence>MIIAIDGPAASGKSTTAQGVAQRLGIMYLNTGAMYRAMTLGIVESGLDLEDIDAVQGFIADTVIGFGENNQILLNGENVSAKVHSSAISDKVSAVSAVPDIRKAMVQVQREIASKNDCVLEGRDIGTVVFPEAKFKFFLVADVAVRAARRMKDLEALGESWSLDELIKDILRRDELDSTRSHSPLVRADDAIPIDTSHLTIDETIEKIVNKITKIKNEETS</sequence>
<keyword evidence="3" id="KW-0808">Transferase</keyword>
<evidence type="ECO:0000259" key="9">
    <source>
        <dbReference type="Pfam" id="PF02224"/>
    </source>
</evidence>
<protein>
    <recommendedName>
        <fullName evidence="2">(d)CMP kinase</fullName>
        <ecNumber evidence="2">2.7.4.25</ecNumber>
    </recommendedName>
</protein>
<keyword evidence="5" id="KW-0418">Kinase</keyword>
<comment type="catalytic activity">
    <reaction evidence="7">
        <text>dCMP + ATP = dCDP + ADP</text>
        <dbReference type="Rhea" id="RHEA:25094"/>
        <dbReference type="ChEBI" id="CHEBI:30616"/>
        <dbReference type="ChEBI" id="CHEBI:57566"/>
        <dbReference type="ChEBI" id="CHEBI:58593"/>
        <dbReference type="ChEBI" id="CHEBI:456216"/>
        <dbReference type="EC" id="2.7.4.25"/>
    </reaction>
</comment>
<evidence type="ECO:0000256" key="4">
    <source>
        <dbReference type="ARBA" id="ARBA00022741"/>
    </source>
</evidence>
<feature type="domain" description="Cytidylate kinase" evidence="9">
    <location>
        <begin position="3"/>
        <end position="213"/>
    </location>
</feature>
<dbReference type="HAMAP" id="MF_00238">
    <property type="entry name" value="Cytidyl_kinase_type1"/>
    <property type="match status" value="1"/>
</dbReference>
<dbReference type="EMBL" id="UINC01001197">
    <property type="protein sequence ID" value="SUZ74025.1"/>
    <property type="molecule type" value="Genomic_DNA"/>
</dbReference>
<name>A0A381Q3V5_9ZZZZ</name>
<dbReference type="InterPro" id="IPR027417">
    <property type="entry name" value="P-loop_NTPase"/>
</dbReference>
<evidence type="ECO:0000256" key="6">
    <source>
        <dbReference type="ARBA" id="ARBA00022840"/>
    </source>
</evidence>
<comment type="similarity">
    <text evidence="1">Belongs to the cytidylate kinase family. Type 1 subfamily.</text>
</comment>
<evidence type="ECO:0000313" key="10">
    <source>
        <dbReference type="EMBL" id="SUZ74025.1"/>
    </source>
</evidence>
<evidence type="ECO:0000256" key="5">
    <source>
        <dbReference type="ARBA" id="ARBA00022777"/>
    </source>
</evidence>
<keyword evidence="4" id="KW-0547">Nucleotide-binding</keyword>
<organism evidence="10">
    <name type="scientific">marine metagenome</name>
    <dbReference type="NCBI Taxonomy" id="408172"/>
    <lineage>
        <taxon>unclassified sequences</taxon>
        <taxon>metagenomes</taxon>
        <taxon>ecological metagenomes</taxon>
    </lineage>
</organism>
<evidence type="ECO:0000256" key="7">
    <source>
        <dbReference type="ARBA" id="ARBA00047615"/>
    </source>
</evidence>
<accession>A0A381Q3V5</accession>
<dbReference type="AlphaFoldDB" id="A0A381Q3V5"/>
<dbReference type="SUPFAM" id="SSF52540">
    <property type="entry name" value="P-loop containing nucleoside triphosphate hydrolases"/>
    <property type="match status" value="1"/>
</dbReference>
<dbReference type="Gene3D" id="3.40.50.300">
    <property type="entry name" value="P-loop containing nucleotide triphosphate hydrolases"/>
    <property type="match status" value="1"/>
</dbReference>